<reference evidence="2 3" key="1">
    <citation type="submission" date="2019-06" db="EMBL/GenBank/DDBJ databases">
        <title>Whole genome sequence for Cellvibrionaceae sp. R142.</title>
        <authorList>
            <person name="Wang G."/>
        </authorList>
    </citation>
    <scope>NUCLEOTIDE SEQUENCE [LARGE SCALE GENOMIC DNA]</scope>
    <source>
        <strain evidence="2 3">R142</strain>
    </source>
</reference>
<dbReference type="OrthoDB" id="5465259at2"/>
<feature type="transmembrane region" description="Helical" evidence="1">
    <location>
        <begin position="114"/>
        <end position="133"/>
    </location>
</feature>
<proteinExistence type="predicted"/>
<dbReference type="InterPro" id="IPR021279">
    <property type="entry name" value="DUF2721"/>
</dbReference>
<name>A0A545SNZ2_9GAMM</name>
<evidence type="ECO:0000313" key="2">
    <source>
        <dbReference type="EMBL" id="TQV66699.1"/>
    </source>
</evidence>
<dbReference type="RefSeq" id="WP_142930021.1">
    <property type="nucleotide sequence ID" value="NZ_ML660115.1"/>
</dbReference>
<evidence type="ECO:0000256" key="1">
    <source>
        <dbReference type="SAM" id="Phobius"/>
    </source>
</evidence>
<evidence type="ECO:0000313" key="3">
    <source>
        <dbReference type="Proteomes" id="UP000319732"/>
    </source>
</evidence>
<keyword evidence="1" id="KW-0812">Transmembrane</keyword>
<dbReference type="Pfam" id="PF11026">
    <property type="entry name" value="DUF2721"/>
    <property type="match status" value="1"/>
</dbReference>
<keyword evidence="1" id="KW-1133">Transmembrane helix</keyword>
<gene>
    <name evidence="2" type="ORF">FKG94_26760</name>
</gene>
<organism evidence="2 3">
    <name type="scientific">Exilibacterium tricleocarpae</name>
    <dbReference type="NCBI Taxonomy" id="2591008"/>
    <lineage>
        <taxon>Bacteria</taxon>
        <taxon>Pseudomonadati</taxon>
        <taxon>Pseudomonadota</taxon>
        <taxon>Gammaproteobacteria</taxon>
        <taxon>Cellvibrionales</taxon>
        <taxon>Cellvibrionaceae</taxon>
        <taxon>Exilibacterium</taxon>
    </lineage>
</organism>
<keyword evidence="1" id="KW-0472">Membrane</keyword>
<protein>
    <submittedName>
        <fullName evidence="2">DUF2721 domain-containing protein</fullName>
    </submittedName>
</protein>
<feature type="transmembrane region" description="Helical" evidence="1">
    <location>
        <begin position="78"/>
        <end position="102"/>
    </location>
</feature>
<feature type="transmembrane region" description="Helical" evidence="1">
    <location>
        <begin position="6"/>
        <end position="35"/>
    </location>
</feature>
<dbReference type="Proteomes" id="UP000319732">
    <property type="component" value="Unassembled WGS sequence"/>
</dbReference>
<comment type="caution">
    <text evidence="2">The sequence shown here is derived from an EMBL/GenBank/DDBJ whole genome shotgun (WGS) entry which is preliminary data.</text>
</comment>
<dbReference type="AlphaFoldDB" id="A0A545SNZ2"/>
<sequence>MDSQVLNIITIAQVIQTAVAPVFLLTAIAALLGVVSNRLNRIVDRARILEKKHRLTQDESLLATLRQERRYLKKRSRLLNWSFTLCVACALLICVVVVMLFYSHIRAINLSLPISSVFIVAMLVLIVGLLCLLREVYLSAMRLSQGLVMIHIDLD</sequence>
<dbReference type="EMBL" id="VHSG01000039">
    <property type="protein sequence ID" value="TQV66699.1"/>
    <property type="molecule type" value="Genomic_DNA"/>
</dbReference>
<accession>A0A545SNZ2</accession>
<keyword evidence="3" id="KW-1185">Reference proteome</keyword>